<name>A0ABD1SNG3_9LAMI</name>
<accession>A0ABD1SNG3</accession>
<proteinExistence type="predicted"/>
<dbReference type="AlphaFoldDB" id="A0ABD1SNG3"/>
<dbReference type="Proteomes" id="UP001604277">
    <property type="component" value="Unassembled WGS sequence"/>
</dbReference>
<evidence type="ECO:0000313" key="1">
    <source>
        <dbReference type="EMBL" id="KAL2502006.1"/>
    </source>
</evidence>
<gene>
    <name evidence="1" type="ORF">Fot_35854</name>
</gene>
<reference evidence="2" key="1">
    <citation type="submission" date="2024-07" db="EMBL/GenBank/DDBJ databases">
        <title>Two chromosome-level genome assemblies of Korean endemic species Abeliophyllum distichum and Forsythia ovata (Oleaceae).</title>
        <authorList>
            <person name="Jang H."/>
        </authorList>
    </citation>
    <scope>NUCLEOTIDE SEQUENCE [LARGE SCALE GENOMIC DNA]</scope>
</reference>
<sequence>MGKKNRGALAPLKQVAIKGSVKNVHSSVRTSDKADNFVGKSSAPLDNSVSKDFWKGLCQDSPDPSQNCSENELDAASFLHLPTKPASVVVNSDSQVVQQPTLAVHEPALVQESAPVAQGLPPAVSDIVENPVNHSLPSAHIQALDGEGAFTLVSKNKKRSNILKGKQSQLTVMEIIRTPNEGKNQQKL</sequence>
<evidence type="ECO:0000313" key="2">
    <source>
        <dbReference type="Proteomes" id="UP001604277"/>
    </source>
</evidence>
<organism evidence="1 2">
    <name type="scientific">Forsythia ovata</name>
    <dbReference type="NCBI Taxonomy" id="205694"/>
    <lineage>
        <taxon>Eukaryota</taxon>
        <taxon>Viridiplantae</taxon>
        <taxon>Streptophyta</taxon>
        <taxon>Embryophyta</taxon>
        <taxon>Tracheophyta</taxon>
        <taxon>Spermatophyta</taxon>
        <taxon>Magnoliopsida</taxon>
        <taxon>eudicotyledons</taxon>
        <taxon>Gunneridae</taxon>
        <taxon>Pentapetalae</taxon>
        <taxon>asterids</taxon>
        <taxon>lamiids</taxon>
        <taxon>Lamiales</taxon>
        <taxon>Oleaceae</taxon>
        <taxon>Forsythieae</taxon>
        <taxon>Forsythia</taxon>
    </lineage>
</organism>
<dbReference type="EMBL" id="JBFOLJ010000010">
    <property type="protein sequence ID" value="KAL2502006.1"/>
    <property type="molecule type" value="Genomic_DNA"/>
</dbReference>
<protein>
    <submittedName>
        <fullName evidence="1">Uncharacterized protein</fullName>
    </submittedName>
</protein>
<comment type="caution">
    <text evidence="1">The sequence shown here is derived from an EMBL/GenBank/DDBJ whole genome shotgun (WGS) entry which is preliminary data.</text>
</comment>
<keyword evidence="2" id="KW-1185">Reference proteome</keyword>